<feature type="transmembrane region" description="Helical" evidence="11">
    <location>
        <begin position="195"/>
        <end position="218"/>
    </location>
</feature>
<dbReference type="PROSITE" id="PS50109">
    <property type="entry name" value="HIS_KIN"/>
    <property type="match status" value="1"/>
</dbReference>
<keyword evidence="7 14" id="KW-0418">Kinase</keyword>
<evidence type="ECO:0000256" key="1">
    <source>
        <dbReference type="ARBA" id="ARBA00000085"/>
    </source>
</evidence>
<keyword evidence="10 11" id="KW-0472">Membrane</keyword>
<evidence type="ECO:0000256" key="6">
    <source>
        <dbReference type="ARBA" id="ARBA00022692"/>
    </source>
</evidence>
<dbReference type="Gene3D" id="1.10.287.130">
    <property type="match status" value="1"/>
</dbReference>
<dbReference type="Pfam" id="PF00672">
    <property type="entry name" value="HAMP"/>
    <property type="match status" value="1"/>
</dbReference>
<keyword evidence="4" id="KW-0597">Phosphoprotein</keyword>
<evidence type="ECO:0000256" key="4">
    <source>
        <dbReference type="ARBA" id="ARBA00022553"/>
    </source>
</evidence>
<evidence type="ECO:0000256" key="3">
    <source>
        <dbReference type="ARBA" id="ARBA00012438"/>
    </source>
</evidence>
<dbReference type="PANTHER" id="PTHR45436:SF5">
    <property type="entry name" value="SENSOR HISTIDINE KINASE TRCS"/>
    <property type="match status" value="1"/>
</dbReference>
<evidence type="ECO:0000259" key="12">
    <source>
        <dbReference type="PROSITE" id="PS50109"/>
    </source>
</evidence>
<keyword evidence="9" id="KW-0902">Two-component regulatory system</keyword>
<dbReference type="InterPro" id="IPR036890">
    <property type="entry name" value="HATPase_C_sf"/>
</dbReference>
<proteinExistence type="predicted"/>
<keyword evidence="8 11" id="KW-1133">Transmembrane helix</keyword>
<dbReference type="SMART" id="SM00304">
    <property type="entry name" value="HAMP"/>
    <property type="match status" value="1"/>
</dbReference>
<dbReference type="InterPro" id="IPR003594">
    <property type="entry name" value="HATPase_dom"/>
</dbReference>
<dbReference type="AlphaFoldDB" id="A0AAU2A5J7"/>
<dbReference type="InterPro" id="IPR005467">
    <property type="entry name" value="His_kinase_dom"/>
</dbReference>
<dbReference type="SUPFAM" id="SSF158472">
    <property type="entry name" value="HAMP domain-like"/>
    <property type="match status" value="1"/>
</dbReference>
<dbReference type="CDD" id="cd06225">
    <property type="entry name" value="HAMP"/>
    <property type="match status" value="1"/>
</dbReference>
<dbReference type="InterPro" id="IPR050428">
    <property type="entry name" value="TCS_sensor_his_kinase"/>
</dbReference>
<dbReference type="EMBL" id="CP108222">
    <property type="protein sequence ID" value="WTT18856.1"/>
    <property type="molecule type" value="Genomic_DNA"/>
</dbReference>
<dbReference type="PANTHER" id="PTHR45436">
    <property type="entry name" value="SENSOR HISTIDINE KINASE YKOH"/>
    <property type="match status" value="1"/>
</dbReference>
<evidence type="ECO:0000256" key="2">
    <source>
        <dbReference type="ARBA" id="ARBA00004236"/>
    </source>
</evidence>
<dbReference type="Gene3D" id="3.30.565.10">
    <property type="entry name" value="Histidine kinase-like ATPase, C-terminal domain"/>
    <property type="match status" value="1"/>
</dbReference>
<accession>A0AAU2A5J7</accession>
<dbReference type="PRINTS" id="PR00344">
    <property type="entry name" value="BCTRLSENSOR"/>
</dbReference>
<evidence type="ECO:0000256" key="10">
    <source>
        <dbReference type="ARBA" id="ARBA00023136"/>
    </source>
</evidence>
<dbReference type="InterPro" id="IPR003660">
    <property type="entry name" value="HAMP_dom"/>
</dbReference>
<organism evidence="14">
    <name type="scientific">Streptomyces sp. NBC_00093</name>
    <dbReference type="NCBI Taxonomy" id="2975649"/>
    <lineage>
        <taxon>Bacteria</taxon>
        <taxon>Bacillati</taxon>
        <taxon>Actinomycetota</taxon>
        <taxon>Actinomycetes</taxon>
        <taxon>Kitasatosporales</taxon>
        <taxon>Streptomycetaceae</taxon>
        <taxon>Streptomyces</taxon>
    </lineage>
</organism>
<dbReference type="SUPFAM" id="SSF47384">
    <property type="entry name" value="Homodimeric domain of signal transducing histidine kinase"/>
    <property type="match status" value="1"/>
</dbReference>
<evidence type="ECO:0000313" key="14">
    <source>
        <dbReference type="EMBL" id="WTT18856.1"/>
    </source>
</evidence>
<dbReference type="Pfam" id="PF02518">
    <property type="entry name" value="HATPase_c"/>
    <property type="match status" value="1"/>
</dbReference>
<dbReference type="Gene3D" id="6.10.340.10">
    <property type="match status" value="1"/>
</dbReference>
<dbReference type="SMART" id="SM00388">
    <property type="entry name" value="HisKA"/>
    <property type="match status" value="1"/>
</dbReference>
<dbReference type="FunFam" id="1.10.287.130:FF:000001">
    <property type="entry name" value="Two-component sensor histidine kinase"/>
    <property type="match status" value="1"/>
</dbReference>
<comment type="catalytic activity">
    <reaction evidence="1">
        <text>ATP + protein L-histidine = ADP + protein N-phospho-L-histidine.</text>
        <dbReference type="EC" id="2.7.13.3"/>
    </reaction>
</comment>
<dbReference type="PROSITE" id="PS50885">
    <property type="entry name" value="HAMP"/>
    <property type="match status" value="1"/>
</dbReference>
<dbReference type="EC" id="2.7.13.3" evidence="3"/>
<dbReference type="InterPro" id="IPR004358">
    <property type="entry name" value="Sig_transdc_His_kin-like_C"/>
</dbReference>
<reference evidence="14" key="1">
    <citation type="submission" date="2022-10" db="EMBL/GenBank/DDBJ databases">
        <title>The complete genomes of actinobacterial strains from the NBC collection.</title>
        <authorList>
            <person name="Joergensen T.S."/>
            <person name="Alvarez Arevalo M."/>
            <person name="Sterndorff E.B."/>
            <person name="Faurdal D."/>
            <person name="Vuksanovic O."/>
            <person name="Mourched A.-S."/>
            <person name="Charusanti P."/>
            <person name="Shaw S."/>
            <person name="Blin K."/>
            <person name="Weber T."/>
        </authorList>
    </citation>
    <scope>NUCLEOTIDE SEQUENCE</scope>
    <source>
        <strain evidence="14">NBC_00093</strain>
    </source>
</reference>
<evidence type="ECO:0000256" key="7">
    <source>
        <dbReference type="ARBA" id="ARBA00022777"/>
    </source>
</evidence>
<name>A0AAU2A5J7_9ACTN</name>
<evidence type="ECO:0000259" key="13">
    <source>
        <dbReference type="PROSITE" id="PS50885"/>
    </source>
</evidence>
<keyword evidence="6 11" id="KW-0812">Transmembrane</keyword>
<keyword evidence="5" id="KW-0808">Transferase</keyword>
<comment type="subcellular location">
    <subcellularLocation>
        <location evidence="2">Cell membrane</location>
    </subcellularLocation>
</comment>
<gene>
    <name evidence="14" type="ORF">OHA22_26655</name>
</gene>
<dbReference type="InterPro" id="IPR036097">
    <property type="entry name" value="HisK_dim/P_sf"/>
</dbReference>
<evidence type="ECO:0000256" key="11">
    <source>
        <dbReference type="SAM" id="Phobius"/>
    </source>
</evidence>
<dbReference type="Pfam" id="PF00512">
    <property type="entry name" value="HisKA"/>
    <property type="match status" value="1"/>
</dbReference>
<feature type="domain" description="HAMP" evidence="13">
    <location>
        <begin position="219"/>
        <end position="272"/>
    </location>
</feature>
<dbReference type="CDD" id="cd00082">
    <property type="entry name" value="HisKA"/>
    <property type="match status" value="1"/>
</dbReference>
<sequence length="532" mass="55574">MTRPGLRLRPLRTLSHWSLRARLALAATGLALLALVAANAVGLVLLENYLVERVDKNLDMTGGGPVDAVVAQQLVAERLDLAQNGRGGQDEETIVAFLAERFGGDFRMFLYGGDVAGGGGVVGIPSDPQGPGPRLPDRDALAERAGDVFTVPGESGADWRVAVQGAGVEAGGGGGGVLVVTAVSLADVAETTERLLLIDALVTVVVLAGLAGVAALVVRAGLRPLTRMEATADAIAAGDFRRRVEGTDPHTEPGRLGGAMNAMLARLEHEIAARTASERRLRRFLADASHELRTPLTSIRGFAELSRRGGDRTDALRRIEAEAARMGVLVEDLLLLARLDERRELERRPVDLLELAADVVRDLHARSPGRDVRLVGAMRPVVVPGDALRLRQVLGNLLSNADRHTPPDARISVRVDVVRPVDLGPVAAAAGEPLPPGVPVGLVEVADSGDGVPAEHAPYVFERLYRVDGARARGSAEIAGSGLGLSIVAALAGAHGGRVDLAASGTAGAVFRVLLPLERVGATVPARITSSL</sequence>
<dbReference type="CDD" id="cd00075">
    <property type="entry name" value="HATPase"/>
    <property type="match status" value="1"/>
</dbReference>
<dbReference type="GO" id="GO:0000155">
    <property type="term" value="F:phosphorelay sensor kinase activity"/>
    <property type="evidence" value="ECO:0007669"/>
    <property type="project" value="InterPro"/>
</dbReference>
<evidence type="ECO:0000256" key="5">
    <source>
        <dbReference type="ARBA" id="ARBA00022679"/>
    </source>
</evidence>
<protein>
    <recommendedName>
        <fullName evidence="3">histidine kinase</fullName>
        <ecNumber evidence="3">2.7.13.3</ecNumber>
    </recommendedName>
</protein>
<dbReference type="SMART" id="SM00387">
    <property type="entry name" value="HATPase_c"/>
    <property type="match status" value="1"/>
</dbReference>
<dbReference type="GO" id="GO:0005886">
    <property type="term" value="C:plasma membrane"/>
    <property type="evidence" value="ECO:0007669"/>
    <property type="project" value="UniProtKB-SubCell"/>
</dbReference>
<evidence type="ECO:0000256" key="8">
    <source>
        <dbReference type="ARBA" id="ARBA00022989"/>
    </source>
</evidence>
<evidence type="ECO:0000256" key="9">
    <source>
        <dbReference type="ARBA" id="ARBA00023012"/>
    </source>
</evidence>
<feature type="domain" description="Histidine kinase" evidence="12">
    <location>
        <begin position="287"/>
        <end position="519"/>
    </location>
</feature>
<dbReference type="SUPFAM" id="SSF55874">
    <property type="entry name" value="ATPase domain of HSP90 chaperone/DNA topoisomerase II/histidine kinase"/>
    <property type="match status" value="1"/>
</dbReference>
<dbReference type="InterPro" id="IPR003661">
    <property type="entry name" value="HisK_dim/P_dom"/>
</dbReference>